<proteinExistence type="inferred from homology"/>
<dbReference type="InterPro" id="IPR036187">
    <property type="entry name" value="DNA_mismatch_repair_MutS_sf"/>
</dbReference>
<feature type="domain" description="DNA mismatch repair proteins mutS family" evidence="6">
    <location>
        <begin position="560"/>
        <end position="576"/>
    </location>
</feature>
<dbReference type="InterPro" id="IPR007861">
    <property type="entry name" value="DNA_mismatch_repair_MutS_clamp"/>
</dbReference>
<dbReference type="InterPro" id="IPR011184">
    <property type="entry name" value="DNA_mismatch_repair_Msh2"/>
</dbReference>
<keyword evidence="5" id="KW-0469">Meiosis</keyword>
<dbReference type="PANTHER" id="PTHR11361:SF21">
    <property type="entry name" value="MUTS PROTEIN HOMOLOG 4"/>
    <property type="match status" value="1"/>
</dbReference>
<reference evidence="7 8" key="1">
    <citation type="submission" date="2015-03" db="EMBL/GenBank/DDBJ databases">
        <title>Genomics and transcriptomics of the oil-accumulating basidiomycete yeast T. oleaginosus allow insights into substrate utilization and the diverse evolutionary trajectories of mating systems in fungi.</title>
        <authorList>
            <consortium name="DOE Joint Genome Institute"/>
            <person name="Kourist R."/>
            <person name="Kracht O."/>
            <person name="Bracharz F."/>
            <person name="Lipzen A."/>
            <person name="Nolan M."/>
            <person name="Ohm R."/>
            <person name="Grigoriev I."/>
            <person name="Sun S."/>
            <person name="Heitman J."/>
            <person name="Bruck T."/>
            <person name="Nowrousian M."/>
        </authorList>
    </citation>
    <scope>NUCLEOTIDE SEQUENCE [LARGE SCALE GENOMIC DNA]</scope>
    <source>
        <strain evidence="7 8">IBC0246</strain>
    </source>
</reference>
<dbReference type="GO" id="GO:0007131">
    <property type="term" value="P:reciprocal meiotic recombination"/>
    <property type="evidence" value="ECO:0007669"/>
    <property type="project" value="TreeGrafter"/>
</dbReference>
<dbReference type="EMBL" id="KQ087181">
    <property type="protein sequence ID" value="KLT45442.1"/>
    <property type="molecule type" value="Genomic_DNA"/>
</dbReference>
<accession>A0A0J0XWK1</accession>
<dbReference type="GO" id="GO:0005524">
    <property type="term" value="F:ATP binding"/>
    <property type="evidence" value="ECO:0007669"/>
    <property type="project" value="UniProtKB-KW"/>
</dbReference>
<feature type="non-terminal residue" evidence="7">
    <location>
        <position position="1"/>
    </location>
</feature>
<dbReference type="AlphaFoldDB" id="A0A0J0XWK1"/>
<dbReference type="SMART" id="SM00534">
    <property type="entry name" value="MUTSac"/>
    <property type="match status" value="1"/>
</dbReference>
<name>A0A0J0XWK1_9TREE</name>
<evidence type="ECO:0000313" key="8">
    <source>
        <dbReference type="Proteomes" id="UP000053611"/>
    </source>
</evidence>
<dbReference type="InterPro" id="IPR045076">
    <property type="entry name" value="MutS"/>
</dbReference>
<protein>
    <recommendedName>
        <fullName evidence="6">DNA mismatch repair proteins mutS family domain-containing protein</fullName>
    </recommendedName>
</protein>
<evidence type="ECO:0000256" key="2">
    <source>
        <dbReference type="ARBA" id="ARBA00022741"/>
    </source>
</evidence>
<evidence type="ECO:0000256" key="4">
    <source>
        <dbReference type="ARBA" id="ARBA00023125"/>
    </source>
</evidence>
<keyword evidence="8" id="KW-1185">Reference proteome</keyword>
<evidence type="ECO:0000256" key="5">
    <source>
        <dbReference type="ARBA" id="ARBA00023254"/>
    </source>
</evidence>
<evidence type="ECO:0000256" key="3">
    <source>
        <dbReference type="ARBA" id="ARBA00022840"/>
    </source>
</evidence>
<keyword evidence="4" id="KW-0238">DNA-binding</keyword>
<dbReference type="GO" id="GO:0140664">
    <property type="term" value="F:ATP-dependent DNA damage sensor activity"/>
    <property type="evidence" value="ECO:0007669"/>
    <property type="project" value="InterPro"/>
</dbReference>
<comment type="similarity">
    <text evidence="1">Belongs to the DNA mismatch repair MutS family.</text>
</comment>
<keyword evidence="2" id="KW-0547">Nucleotide-binding</keyword>
<dbReference type="Gene3D" id="1.10.1420.10">
    <property type="match status" value="2"/>
</dbReference>
<dbReference type="Proteomes" id="UP000053611">
    <property type="component" value="Unassembled WGS sequence"/>
</dbReference>
<organism evidence="7 8">
    <name type="scientific">Cutaneotrichosporon oleaginosum</name>
    <dbReference type="NCBI Taxonomy" id="879819"/>
    <lineage>
        <taxon>Eukaryota</taxon>
        <taxon>Fungi</taxon>
        <taxon>Dikarya</taxon>
        <taxon>Basidiomycota</taxon>
        <taxon>Agaricomycotina</taxon>
        <taxon>Tremellomycetes</taxon>
        <taxon>Trichosporonales</taxon>
        <taxon>Trichosporonaceae</taxon>
        <taxon>Cutaneotrichosporon</taxon>
    </lineage>
</organism>
<dbReference type="GO" id="GO:0030983">
    <property type="term" value="F:mismatched DNA binding"/>
    <property type="evidence" value="ECO:0007669"/>
    <property type="project" value="InterPro"/>
</dbReference>
<evidence type="ECO:0000256" key="1">
    <source>
        <dbReference type="ARBA" id="ARBA00006271"/>
    </source>
</evidence>
<dbReference type="OrthoDB" id="276261at2759"/>
<dbReference type="InterPro" id="IPR027417">
    <property type="entry name" value="P-loop_NTPase"/>
</dbReference>
<dbReference type="PIRSF" id="PIRSF005813">
    <property type="entry name" value="MSH2"/>
    <property type="match status" value="1"/>
</dbReference>
<dbReference type="STRING" id="879819.A0A0J0XWK1"/>
<dbReference type="Pfam" id="PF05192">
    <property type="entry name" value="MutS_III"/>
    <property type="match status" value="1"/>
</dbReference>
<evidence type="ECO:0000313" key="7">
    <source>
        <dbReference type="EMBL" id="KLT45442.1"/>
    </source>
</evidence>
<dbReference type="Pfam" id="PF05190">
    <property type="entry name" value="MutS_IV"/>
    <property type="match status" value="1"/>
</dbReference>
<dbReference type="SUPFAM" id="SSF48334">
    <property type="entry name" value="DNA repair protein MutS, domain III"/>
    <property type="match status" value="1"/>
</dbReference>
<keyword evidence="3" id="KW-0067">ATP-binding</keyword>
<evidence type="ECO:0000259" key="6">
    <source>
        <dbReference type="PROSITE" id="PS00486"/>
    </source>
</evidence>
<gene>
    <name evidence="7" type="ORF">CC85DRAFT_240587</name>
</gene>
<dbReference type="Pfam" id="PF00488">
    <property type="entry name" value="MutS_V"/>
    <property type="match status" value="1"/>
</dbReference>
<dbReference type="PANTHER" id="PTHR11361">
    <property type="entry name" value="DNA MISMATCH REPAIR PROTEIN MUTS FAMILY MEMBER"/>
    <property type="match status" value="1"/>
</dbReference>
<dbReference type="PROSITE" id="PS00486">
    <property type="entry name" value="DNA_MISMATCH_REPAIR_2"/>
    <property type="match status" value="1"/>
</dbReference>
<sequence length="692" mass="76851">YARTIQHLHLHYPSDVLVAETSHSAGYGNVYAKAESSSKLVDAIQKEIGIKCSYLQRSVWNAEMEGYEAVKRYCVEDPYKTPFMMVLSDRYYAQCAAAALLHWLATSHSMSFNCASLKIEYETVRGQMFIDAESVRNLEIVQNNLSKKTPNTLFSILNSCSTPMGSRTLRASLLQPSNGESVINNRLDAVEELIDNPTKLRLVRKSLSSISKVNNLMMVLFLFRLGNLLSLRKVVKEMAELSAVLQGSSAHLLELSSKVLSDRVLVVIADILDERLSSDVTTNIKASKRQLQKHARLYAVKNGIDSLLDVARSTLAENEADIHALKAQIEEEYDFEPMLEWSEAGYRFSVPTELVDRRNLPRGMLNVERSKKYIKFTTHELLKRNARMKQSQQEVFVMSDKFVSSMVRELVAYLPSLFSGSDAIALVDVITSFAGISSIGVLGQNSFTQIKNGRHAILEATLPAGDIVPNDVFATHGSSHFQIIQGPNMSGKSTYLRQIALLTIMAMVGCFLPAESAIIWLPDCLLSRLSNDDNMQKSLSTFAAEMATSAMILRMATSRSLVLIDELGRGTSPIEGVGLSQAIAEKLIKTQCFTFFATHFRELALTLCTTAGVQNLHLQVQRNSHMAESSEFATTFHYKIQGGKCKDEHYGKLTPGLELAKLAALPPDVLATAWEVSTKIIDFDDSSRTNFP</sequence>
<dbReference type="SMART" id="SM00533">
    <property type="entry name" value="MUTSd"/>
    <property type="match status" value="1"/>
</dbReference>
<dbReference type="Gene3D" id="3.40.50.300">
    <property type="entry name" value="P-loop containing nucleotide triphosphate hydrolases"/>
    <property type="match status" value="1"/>
</dbReference>
<dbReference type="SUPFAM" id="SSF52540">
    <property type="entry name" value="P-loop containing nucleoside triphosphate hydrolases"/>
    <property type="match status" value="1"/>
</dbReference>
<dbReference type="GO" id="GO:0006298">
    <property type="term" value="P:mismatch repair"/>
    <property type="evidence" value="ECO:0007669"/>
    <property type="project" value="InterPro"/>
</dbReference>
<dbReference type="GO" id="GO:0005634">
    <property type="term" value="C:nucleus"/>
    <property type="evidence" value="ECO:0007669"/>
    <property type="project" value="TreeGrafter"/>
</dbReference>
<dbReference type="InterPro" id="IPR000432">
    <property type="entry name" value="DNA_mismatch_repair_MutS_C"/>
</dbReference>
<dbReference type="InterPro" id="IPR007696">
    <property type="entry name" value="DNA_mismatch_repair_MutS_core"/>
</dbReference>